<proteinExistence type="predicted"/>
<dbReference type="GO" id="GO:0016787">
    <property type="term" value="F:hydrolase activity"/>
    <property type="evidence" value="ECO:0007669"/>
    <property type="project" value="UniProtKB-KW"/>
</dbReference>
<reference evidence="7 8" key="2">
    <citation type="submission" date="2016-08" db="EMBL/GenBank/DDBJ databases">
        <title>Pervasive Adenine N6-methylation of Active Genes in Fungi.</title>
        <authorList>
            <consortium name="DOE Joint Genome Institute"/>
            <person name="Mondo S.J."/>
            <person name="Dannebaum R.O."/>
            <person name="Kuo R.C."/>
            <person name="Labutti K."/>
            <person name="Haridas S."/>
            <person name="Kuo A."/>
            <person name="Salamov A."/>
            <person name="Ahrendt S.R."/>
            <person name="Lipzen A."/>
            <person name="Sullivan W."/>
            <person name="Andreopoulos W.B."/>
            <person name="Clum A."/>
            <person name="Lindquist E."/>
            <person name="Daum C."/>
            <person name="Ramamoorthy G.K."/>
            <person name="Gryganskyi A."/>
            <person name="Culley D."/>
            <person name="Magnuson J.K."/>
            <person name="James T.Y."/>
            <person name="O'Malley M.A."/>
            <person name="Stajich J.E."/>
            <person name="Spatafora J.W."/>
            <person name="Visel A."/>
            <person name="Grigoriev I.V."/>
        </authorList>
    </citation>
    <scope>NUCLEOTIDE SEQUENCE [LARGE SCALE GENOMIC DNA]</scope>
    <source>
        <strain evidence="7 8">S4</strain>
    </source>
</reference>
<comment type="caution">
    <text evidence="7">The sequence shown here is derived from an EMBL/GenBank/DDBJ whole genome shotgun (WGS) entry which is preliminary data.</text>
</comment>
<evidence type="ECO:0000256" key="1">
    <source>
        <dbReference type="ARBA" id="ARBA00022729"/>
    </source>
</evidence>
<gene>
    <name evidence="7" type="ORF">BCR32DRAFT_229961</name>
</gene>
<evidence type="ECO:0008006" key="9">
    <source>
        <dbReference type="Google" id="ProtNLM"/>
    </source>
</evidence>
<dbReference type="Pfam" id="PF02013">
    <property type="entry name" value="CBM_10"/>
    <property type="match status" value="2"/>
</dbReference>
<dbReference type="Gene3D" id="3.90.1220.10">
    <property type="entry name" value="Cellulose docking domain, dockering"/>
    <property type="match status" value="3"/>
</dbReference>
<evidence type="ECO:0000256" key="4">
    <source>
        <dbReference type="SAM" id="SignalP"/>
    </source>
</evidence>
<dbReference type="Gene3D" id="2.40.40.10">
    <property type="entry name" value="RlpA-like domain"/>
    <property type="match status" value="1"/>
</dbReference>
<evidence type="ECO:0000259" key="5">
    <source>
        <dbReference type="PROSITE" id="PS50842"/>
    </source>
</evidence>
<keyword evidence="1 4" id="KW-0732">Signal</keyword>
<dbReference type="OrthoDB" id="5823761at2759"/>
<dbReference type="STRING" id="1754192.A0A1Y1XHB3"/>
<dbReference type="InterPro" id="IPR051477">
    <property type="entry name" value="Expansin_CellWall"/>
</dbReference>
<dbReference type="InterPro" id="IPR007112">
    <property type="entry name" value="Expansin/allergen_DPBB_dom"/>
</dbReference>
<organism evidence="7 8">
    <name type="scientific">Anaeromyces robustus</name>
    <dbReference type="NCBI Taxonomy" id="1754192"/>
    <lineage>
        <taxon>Eukaryota</taxon>
        <taxon>Fungi</taxon>
        <taxon>Fungi incertae sedis</taxon>
        <taxon>Chytridiomycota</taxon>
        <taxon>Chytridiomycota incertae sedis</taxon>
        <taxon>Neocallimastigomycetes</taxon>
        <taxon>Neocallimastigales</taxon>
        <taxon>Neocallimastigaceae</taxon>
        <taxon>Anaeromyces</taxon>
    </lineage>
</organism>
<dbReference type="AlphaFoldDB" id="A0A1Y1XHB3"/>
<keyword evidence="3" id="KW-0378">Hydrolase</keyword>
<dbReference type="PANTHER" id="PTHR31836">
    <property type="match status" value="1"/>
</dbReference>
<dbReference type="SUPFAM" id="SSF64571">
    <property type="entry name" value="Cellulose docking domain, dockering"/>
    <property type="match status" value="3"/>
</dbReference>
<sequence length="574" mass="63828">MKYYQALGISLLVAGALAYEDCKSCYIHYEDSDGYWGYNGDEWCIINEEYCKEVKAKGDCWIKDYFSCCDEGAEVIYEDHNGKWGIQGANDWCLIVEKQSEEVPTSGATDECWSLELGYPCCKTTKDVVYTDNSGDWGLENGDWCGIVEGKSEGGESSKGVTRTTLADGGILESGVFTTMPPSHTQAPYPEKPNTGTDACSSKWHMQDGVCVAMYCEDNLQSENCDECGGEAGKGGCVAVDSKTGKSGIYPEVHDARNHDWHYSRSTHYGLTYAGACAFGVYGLCSFKSNVTMESEICQKFCKNYPDLCEDPVDTKLSLRGNFIAPNGNYYTQFWSSLPGDYDNYLSCGECYELEITQEDGSLYPEKQRRSENIIAQIVDSCPCSANAKWCCGSGIDHCNEIDFKYGCPIPEDSVHFDLSDIAMARLQTNDPNGGMVEGVIPIRYKRVPCPVKGNIYIRILPGANQWYFAINVVNVANMGSLVAVEVLRNGKWAPLARDPNYSSTRPQERYGSWVVPPLKKGEQSEPFETPLTLRFTDSAFNTLTAPDAIKEWPETDDYFYYVDSGVQFPMPEN</sequence>
<dbReference type="SUPFAM" id="SSF50685">
    <property type="entry name" value="Barwin-like endoglucanases"/>
    <property type="match status" value="1"/>
</dbReference>
<dbReference type="Proteomes" id="UP000193944">
    <property type="component" value="Unassembled WGS sequence"/>
</dbReference>
<keyword evidence="2" id="KW-0677">Repeat</keyword>
<reference evidence="7 8" key="1">
    <citation type="submission" date="2016-08" db="EMBL/GenBank/DDBJ databases">
        <title>A Parts List for Fungal Cellulosomes Revealed by Comparative Genomics.</title>
        <authorList>
            <consortium name="DOE Joint Genome Institute"/>
            <person name="Haitjema C.H."/>
            <person name="Gilmore S.P."/>
            <person name="Henske J.K."/>
            <person name="Solomon K.V."/>
            <person name="De Groot R."/>
            <person name="Kuo A."/>
            <person name="Mondo S.J."/>
            <person name="Salamov A.A."/>
            <person name="Labutti K."/>
            <person name="Zhao Z."/>
            <person name="Chiniquy J."/>
            <person name="Barry K."/>
            <person name="Brewer H.M."/>
            <person name="Purvine S.O."/>
            <person name="Wright A.T."/>
            <person name="Boxma B."/>
            <person name="Van Alen T."/>
            <person name="Hackstein J.H."/>
            <person name="Baker S.E."/>
            <person name="Grigoriev I.V."/>
            <person name="O'Malley M.A."/>
        </authorList>
    </citation>
    <scope>NUCLEOTIDE SEQUENCE [LARGE SCALE GENOMIC DNA]</scope>
    <source>
        <strain evidence="7 8">S4</strain>
    </source>
</reference>
<dbReference type="SUPFAM" id="SSF49590">
    <property type="entry name" value="PHL pollen allergen"/>
    <property type="match status" value="1"/>
</dbReference>
<evidence type="ECO:0000256" key="3">
    <source>
        <dbReference type="ARBA" id="ARBA00022801"/>
    </source>
</evidence>
<feature type="signal peptide" evidence="4">
    <location>
        <begin position="1"/>
        <end position="18"/>
    </location>
</feature>
<dbReference type="PROSITE" id="PS51763">
    <property type="entry name" value="CBM10"/>
    <property type="match status" value="3"/>
</dbReference>
<feature type="domain" description="CBM10" evidence="6">
    <location>
        <begin position="11"/>
        <end position="47"/>
    </location>
</feature>
<feature type="domain" description="CBM10" evidence="6">
    <location>
        <begin position="111"/>
        <end position="148"/>
    </location>
</feature>
<feature type="chain" id="PRO_5013118781" description="Cellulase" evidence="4">
    <location>
        <begin position="19"/>
        <end position="574"/>
    </location>
</feature>
<feature type="domain" description="Expansin-like EG45" evidence="5">
    <location>
        <begin position="274"/>
        <end position="455"/>
    </location>
</feature>
<dbReference type="InterPro" id="IPR009034">
    <property type="entry name" value="Dockerin_dom_fun_sf"/>
</dbReference>
<evidence type="ECO:0000259" key="6">
    <source>
        <dbReference type="PROSITE" id="PS51763"/>
    </source>
</evidence>
<dbReference type="Gene3D" id="2.60.40.760">
    <property type="entry name" value="Expansin, cellulose-binding-like domain"/>
    <property type="match status" value="1"/>
</dbReference>
<evidence type="ECO:0000313" key="7">
    <source>
        <dbReference type="EMBL" id="ORX85141.1"/>
    </source>
</evidence>
<keyword evidence="8" id="KW-1185">Reference proteome</keyword>
<evidence type="ECO:0000313" key="8">
    <source>
        <dbReference type="Proteomes" id="UP000193944"/>
    </source>
</evidence>
<dbReference type="PROSITE" id="PS50842">
    <property type="entry name" value="EXPANSIN_EG45"/>
    <property type="match status" value="1"/>
</dbReference>
<dbReference type="PANTHER" id="PTHR31836:SF28">
    <property type="entry name" value="SRCR DOMAIN-CONTAINING PROTEIN-RELATED"/>
    <property type="match status" value="1"/>
</dbReference>
<accession>A0A1Y1XHB3</accession>
<dbReference type="InterPro" id="IPR002883">
    <property type="entry name" value="CBM10/Dockerin_dom"/>
</dbReference>
<feature type="domain" description="CBM10" evidence="6">
    <location>
        <begin position="59"/>
        <end position="96"/>
    </location>
</feature>
<protein>
    <recommendedName>
        <fullName evidence="9">Cellulase</fullName>
    </recommendedName>
</protein>
<evidence type="ECO:0000256" key="2">
    <source>
        <dbReference type="ARBA" id="ARBA00022737"/>
    </source>
</evidence>
<dbReference type="EMBL" id="MCFG01000040">
    <property type="protein sequence ID" value="ORX85141.1"/>
    <property type="molecule type" value="Genomic_DNA"/>
</dbReference>
<name>A0A1Y1XHB3_9FUNG</name>
<dbReference type="InterPro" id="IPR036749">
    <property type="entry name" value="Expansin_CBD_sf"/>
</dbReference>
<dbReference type="InterPro" id="IPR036908">
    <property type="entry name" value="RlpA-like_sf"/>
</dbReference>